<dbReference type="PANTHER" id="PTHR31885">
    <property type="entry name" value="GH04784P"/>
    <property type="match status" value="1"/>
</dbReference>
<feature type="transmembrane region" description="Helical" evidence="6">
    <location>
        <begin position="64"/>
        <end position="86"/>
    </location>
</feature>
<feature type="transmembrane region" description="Helical" evidence="6">
    <location>
        <begin position="152"/>
        <end position="180"/>
    </location>
</feature>
<evidence type="ECO:0000256" key="4">
    <source>
        <dbReference type="ARBA" id="ARBA00022989"/>
    </source>
</evidence>
<keyword evidence="3 6" id="KW-0812">Transmembrane</keyword>
<name>A0ABS2TDB8_9ACTO</name>
<evidence type="ECO:0000256" key="6">
    <source>
        <dbReference type="SAM" id="Phobius"/>
    </source>
</evidence>
<comment type="subcellular location">
    <subcellularLocation>
        <location evidence="1">Membrane</location>
        <topology evidence="1">Multi-pass membrane protein</topology>
    </subcellularLocation>
</comment>
<keyword evidence="4 6" id="KW-1133">Transmembrane helix</keyword>
<evidence type="ECO:0000313" key="7">
    <source>
        <dbReference type="EMBL" id="MBM9432654.1"/>
    </source>
</evidence>
<comment type="similarity">
    <text evidence="2">Belongs to the TMEM86 family.</text>
</comment>
<dbReference type="PANTHER" id="PTHR31885:SF6">
    <property type="entry name" value="GH04784P"/>
    <property type="match status" value="1"/>
</dbReference>
<feature type="transmembrane region" description="Helical" evidence="6">
    <location>
        <begin position="38"/>
        <end position="57"/>
    </location>
</feature>
<sequence>MDPETRTGVPAHIAATSALLVVVLVHLIGQLFVPSSFATQASQVLLMPALAGVLYAATSRPRPLLVKLGLLALFFSWLGDTVPRILSGDAGFLAMVGGFLLAQAVYVIALWPYRSRSIAAKPLLVAPYVAVAIALLSLCVGSAGALAVPITIYAGVIVAMAVLATGLSFTAACGGAVFLLSDSLIALNAFADITLPGHGFWVMVTYVLGQSLLVQAIIRQSEQAQGLPLGRP</sequence>
<gene>
    <name evidence="7" type="ORF">JVW63_02910</name>
</gene>
<proteinExistence type="inferred from homology"/>
<dbReference type="Proteomes" id="UP000705983">
    <property type="component" value="Unassembled WGS sequence"/>
</dbReference>
<evidence type="ECO:0000256" key="2">
    <source>
        <dbReference type="ARBA" id="ARBA00007375"/>
    </source>
</evidence>
<evidence type="ECO:0000256" key="3">
    <source>
        <dbReference type="ARBA" id="ARBA00022692"/>
    </source>
</evidence>
<dbReference type="Pfam" id="PF07947">
    <property type="entry name" value="YhhN"/>
    <property type="match status" value="1"/>
</dbReference>
<dbReference type="RefSeq" id="WP_187996117.1">
    <property type="nucleotide sequence ID" value="NZ_JACEXG010000001.1"/>
</dbReference>
<evidence type="ECO:0000256" key="5">
    <source>
        <dbReference type="ARBA" id="ARBA00023136"/>
    </source>
</evidence>
<feature type="transmembrane region" description="Helical" evidence="6">
    <location>
        <begin position="12"/>
        <end position="32"/>
    </location>
</feature>
<reference evidence="8" key="1">
    <citation type="submission" date="2021-02" db="EMBL/GenBank/DDBJ databases">
        <title>Leucobacter sp. CX169.</title>
        <authorList>
            <person name="Cheng Y."/>
        </authorList>
    </citation>
    <scope>NUCLEOTIDE SEQUENCE [LARGE SCALE GENOMIC DNA]</scope>
    <source>
        <strain evidence="8">JY899</strain>
    </source>
</reference>
<keyword evidence="5 6" id="KW-0472">Membrane</keyword>
<feature type="transmembrane region" description="Helical" evidence="6">
    <location>
        <begin position="123"/>
        <end position="146"/>
    </location>
</feature>
<keyword evidence="8" id="KW-1185">Reference proteome</keyword>
<evidence type="ECO:0000313" key="8">
    <source>
        <dbReference type="Proteomes" id="UP000705983"/>
    </source>
</evidence>
<dbReference type="InterPro" id="IPR012506">
    <property type="entry name" value="TMEM86B-like"/>
</dbReference>
<protein>
    <submittedName>
        <fullName evidence="7">Lysoplasmalogenase</fullName>
    </submittedName>
</protein>
<dbReference type="EMBL" id="JAFFJS010000001">
    <property type="protein sequence ID" value="MBM9432654.1"/>
    <property type="molecule type" value="Genomic_DNA"/>
</dbReference>
<feature type="transmembrane region" description="Helical" evidence="6">
    <location>
        <begin position="92"/>
        <end position="111"/>
    </location>
</feature>
<accession>A0ABS2TDB8</accession>
<evidence type="ECO:0000256" key="1">
    <source>
        <dbReference type="ARBA" id="ARBA00004141"/>
    </source>
</evidence>
<organism evidence="7 8">
    <name type="scientific">Flaviflexus equikiangi</name>
    <dbReference type="NCBI Taxonomy" id="2758573"/>
    <lineage>
        <taxon>Bacteria</taxon>
        <taxon>Bacillati</taxon>
        <taxon>Actinomycetota</taxon>
        <taxon>Actinomycetes</taxon>
        <taxon>Actinomycetales</taxon>
        <taxon>Actinomycetaceae</taxon>
        <taxon>Flaviflexus</taxon>
    </lineage>
</organism>
<comment type="caution">
    <text evidence="7">The sequence shown here is derived from an EMBL/GenBank/DDBJ whole genome shotgun (WGS) entry which is preliminary data.</text>
</comment>